<dbReference type="InterPro" id="IPR017196">
    <property type="entry name" value="ECF_substrate-spec_UCP037395"/>
</dbReference>
<feature type="transmembrane region" description="Helical" evidence="1">
    <location>
        <begin position="43"/>
        <end position="62"/>
    </location>
</feature>
<keyword evidence="1" id="KW-1133">Transmembrane helix</keyword>
<name>A0A2M9CQ67_9CELL</name>
<dbReference type="OrthoDB" id="501320at2"/>
<dbReference type="RefSeq" id="WP_100422740.1">
    <property type="nucleotide sequence ID" value="NZ_BOOX01000002.1"/>
</dbReference>
<gene>
    <name evidence="2" type="ORF">CLV28_1561</name>
</gene>
<reference evidence="2 3" key="1">
    <citation type="submission" date="2017-11" db="EMBL/GenBank/DDBJ databases">
        <title>Genomic Encyclopedia of Archaeal and Bacterial Type Strains, Phase II (KMG-II): From Individual Species to Whole Genera.</title>
        <authorList>
            <person name="Goeker M."/>
        </authorList>
    </citation>
    <scope>NUCLEOTIDE SEQUENCE [LARGE SCALE GENOMIC DNA]</scope>
    <source>
        <strain evidence="2 3">DSM 25478</strain>
    </source>
</reference>
<dbReference type="PIRSF" id="PIRSF037395">
    <property type="entry name" value="UCP037395_ABCper"/>
    <property type="match status" value="1"/>
</dbReference>
<feature type="transmembrane region" description="Helical" evidence="1">
    <location>
        <begin position="94"/>
        <end position="110"/>
    </location>
</feature>
<keyword evidence="1" id="KW-0472">Membrane</keyword>
<comment type="caution">
    <text evidence="2">The sequence shown here is derived from an EMBL/GenBank/DDBJ whole genome shotgun (WGS) entry which is preliminary data.</text>
</comment>
<evidence type="ECO:0000256" key="1">
    <source>
        <dbReference type="SAM" id="Phobius"/>
    </source>
</evidence>
<evidence type="ECO:0000313" key="2">
    <source>
        <dbReference type="EMBL" id="PJJ74072.1"/>
    </source>
</evidence>
<dbReference type="EMBL" id="PGFE01000002">
    <property type="protein sequence ID" value="PJJ74072.1"/>
    <property type="molecule type" value="Genomic_DNA"/>
</dbReference>
<feature type="transmembrane region" description="Helical" evidence="1">
    <location>
        <begin position="142"/>
        <end position="163"/>
    </location>
</feature>
<dbReference type="Gene3D" id="1.10.1760.20">
    <property type="match status" value="1"/>
</dbReference>
<feature type="transmembrane region" description="Helical" evidence="1">
    <location>
        <begin position="184"/>
        <end position="209"/>
    </location>
</feature>
<dbReference type="Proteomes" id="UP000231693">
    <property type="component" value="Unassembled WGS sequence"/>
</dbReference>
<evidence type="ECO:0000313" key="3">
    <source>
        <dbReference type="Proteomes" id="UP000231693"/>
    </source>
</evidence>
<protein>
    <submittedName>
        <fullName evidence="2">Energy-coupling factor transport system substrate-specific component</fullName>
    </submittedName>
</protein>
<keyword evidence="1" id="KW-0812">Transmembrane</keyword>
<organism evidence="2 3">
    <name type="scientific">Sediminihabitans luteus</name>
    <dbReference type="NCBI Taxonomy" id="1138585"/>
    <lineage>
        <taxon>Bacteria</taxon>
        <taxon>Bacillati</taxon>
        <taxon>Actinomycetota</taxon>
        <taxon>Actinomycetes</taxon>
        <taxon>Micrococcales</taxon>
        <taxon>Cellulomonadaceae</taxon>
        <taxon>Sediminihabitans</taxon>
    </lineage>
</organism>
<proteinExistence type="predicted"/>
<accession>A0A2M9CQ67</accession>
<feature type="transmembrane region" description="Helical" evidence="1">
    <location>
        <begin position="252"/>
        <end position="271"/>
    </location>
</feature>
<sequence>MTSARTAVLVRRVVLLLTSVVGLGVLAWPLAAEVAPRPTGQDAPWLVVVLATALVVLVLSTFDAAGMDARTVAVLGMLAALGSVLRLVGAGTGGVELVFFLLVLAGYVYGPTFGFALGALTLLASALLTAGVGPWLPFQALAAAWVGGGAGLLGRVLGAPGAGRRGRVRAGGGGALPATRARRAPTVAALAVYTALACYAFGALMNLWFWPFALGEGTAISYVPGAGVAENLRRFTAFTLATSTLTWDTVRAVVNAGAVVVLGPAVIAVLARANRHGTFAPTTA</sequence>
<dbReference type="AlphaFoldDB" id="A0A2M9CQ67"/>
<keyword evidence="3" id="KW-1185">Reference proteome</keyword>